<dbReference type="OrthoDB" id="5832818at2759"/>
<evidence type="ECO:0000313" key="1">
    <source>
        <dbReference type="Proteomes" id="UP000025227"/>
    </source>
</evidence>
<accession>A0A7I4YXE4</accession>
<dbReference type="PANTHER" id="PTHR31430:SF4">
    <property type="entry name" value="RING-TYPE DOMAIN-CONTAINING PROTEIN"/>
    <property type="match status" value="1"/>
</dbReference>
<keyword evidence="1" id="KW-1185">Reference proteome</keyword>
<reference evidence="2" key="1">
    <citation type="submission" date="2020-12" db="UniProtKB">
        <authorList>
            <consortium name="WormBaseParasite"/>
        </authorList>
    </citation>
    <scope>IDENTIFICATION</scope>
    <source>
        <strain evidence="2">MHco3</strain>
    </source>
</reference>
<protein>
    <submittedName>
        <fullName evidence="2">RING-type domain-containing protein</fullName>
    </submittedName>
</protein>
<dbReference type="Proteomes" id="UP000025227">
    <property type="component" value="Unplaced"/>
</dbReference>
<proteinExistence type="predicted"/>
<dbReference type="WBParaSite" id="HCON_00157520-00001">
    <property type="protein sequence ID" value="HCON_00157520-00001"/>
    <property type="gene ID" value="HCON_00157520"/>
</dbReference>
<dbReference type="PANTHER" id="PTHR31430">
    <property type="entry name" value="PROTEIN CBG22332-RELATED"/>
    <property type="match status" value="1"/>
</dbReference>
<dbReference type="OMA" id="GHKICKS"/>
<name>A0A7I4YXE4_HAECO</name>
<sequence length="308" mass="34327">MLFRDAFLGRRRNRQIPQDENNAESEHLPNFIHCPETAKLVAVGVHCGTENGKQVITLKVRWLDKSAEAQELWNHINNSITHHANTSRAFSQKFHQSASLHGMLICDGPCHGIVDYTKMMEYPDCGHKICKSCQYNEMSVPNADGSPGCCVPMCVRQTLINRVPYEKYRREAEAKGTPFIGVAQSSASIVPETCSADTSGRTAPTELLQVRILILEKLQSRVVRQKMELEMPSDYPIGCILRVLQERIGSVEGIKTYYTSVSPIRGKQDLNEITIEPGDRKPLSILSGGRGMLNIVVAKPGVHVFRNG</sequence>
<dbReference type="AlphaFoldDB" id="A0A7I4YXE4"/>
<organism evidence="1 2">
    <name type="scientific">Haemonchus contortus</name>
    <name type="common">Barber pole worm</name>
    <dbReference type="NCBI Taxonomy" id="6289"/>
    <lineage>
        <taxon>Eukaryota</taxon>
        <taxon>Metazoa</taxon>
        <taxon>Ecdysozoa</taxon>
        <taxon>Nematoda</taxon>
        <taxon>Chromadorea</taxon>
        <taxon>Rhabditida</taxon>
        <taxon>Rhabditina</taxon>
        <taxon>Rhabditomorpha</taxon>
        <taxon>Strongyloidea</taxon>
        <taxon>Trichostrongylidae</taxon>
        <taxon>Haemonchus</taxon>
    </lineage>
</organism>
<evidence type="ECO:0000313" key="2">
    <source>
        <dbReference type="WBParaSite" id="HCON_00157520-00001"/>
    </source>
</evidence>